<organism evidence="3 4">
    <name type="scientific">Pyrus ussuriensis x Pyrus communis</name>
    <dbReference type="NCBI Taxonomy" id="2448454"/>
    <lineage>
        <taxon>Eukaryota</taxon>
        <taxon>Viridiplantae</taxon>
        <taxon>Streptophyta</taxon>
        <taxon>Embryophyta</taxon>
        <taxon>Tracheophyta</taxon>
        <taxon>Spermatophyta</taxon>
        <taxon>Magnoliopsida</taxon>
        <taxon>eudicotyledons</taxon>
        <taxon>Gunneridae</taxon>
        <taxon>Pentapetalae</taxon>
        <taxon>rosids</taxon>
        <taxon>fabids</taxon>
        <taxon>Rosales</taxon>
        <taxon>Rosaceae</taxon>
        <taxon>Amygdaloideae</taxon>
        <taxon>Maleae</taxon>
        <taxon>Pyrus</taxon>
    </lineage>
</organism>
<keyword evidence="1" id="KW-0812">Transmembrane</keyword>
<reference evidence="3 4" key="3">
    <citation type="submission" date="2019-11" db="EMBL/GenBank/DDBJ databases">
        <title>A de novo genome assembly of a pear dwarfing rootstock.</title>
        <authorList>
            <person name="Wang F."/>
            <person name="Wang J."/>
            <person name="Li S."/>
            <person name="Zhang Y."/>
            <person name="Fang M."/>
            <person name="Ma L."/>
            <person name="Zhao Y."/>
            <person name="Jiang S."/>
        </authorList>
    </citation>
    <scope>NUCLEOTIDE SEQUENCE [LARGE SCALE GENOMIC DNA]</scope>
    <source>
        <strain evidence="3">S2</strain>
        <tissue evidence="3">Leaf</tissue>
    </source>
</reference>
<evidence type="ECO:0000313" key="3">
    <source>
        <dbReference type="EMBL" id="KAB2607107.1"/>
    </source>
</evidence>
<protein>
    <submittedName>
        <fullName evidence="3">Ion channel POLLUX-like 2</fullName>
    </submittedName>
</protein>
<name>A0A5N5FW18_9ROSA</name>
<dbReference type="OrthoDB" id="1923901at2759"/>
<keyword evidence="1" id="KW-0472">Membrane</keyword>
<dbReference type="SUPFAM" id="SSF81324">
    <property type="entry name" value="Voltage-gated potassium channels"/>
    <property type="match status" value="1"/>
</dbReference>
<dbReference type="PANTHER" id="PTHR31563">
    <property type="entry name" value="ION CHANNEL POLLUX-RELATED"/>
    <property type="match status" value="1"/>
</dbReference>
<comment type="caution">
    <text evidence="3">The sequence shown here is derived from an EMBL/GenBank/DDBJ whole genome shotgun (WGS) entry which is preliminary data.</text>
</comment>
<evidence type="ECO:0000259" key="2">
    <source>
        <dbReference type="PROSITE" id="PS51201"/>
    </source>
</evidence>
<dbReference type="EMBL" id="SMOL01000559">
    <property type="protein sequence ID" value="KAB2607107.1"/>
    <property type="molecule type" value="Genomic_DNA"/>
</dbReference>
<keyword evidence="1" id="KW-1133">Transmembrane helix</keyword>
<dbReference type="GO" id="GO:0006813">
    <property type="term" value="P:potassium ion transport"/>
    <property type="evidence" value="ECO:0007669"/>
    <property type="project" value="InterPro"/>
</dbReference>
<evidence type="ECO:0000313" key="4">
    <source>
        <dbReference type="Proteomes" id="UP000327157"/>
    </source>
</evidence>
<reference evidence="4" key="2">
    <citation type="submission" date="2019-10" db="EMBL/GenBank/DDBJ databases">
        <title>A de novo genome assembly of a pear dwarfing rootstock.</title>
        <authorList>
            <person name="Wang F."/>
            <person name="Wang J."/>
            <person name="Li S."/>
            <person name="Zhang Y."/>
            <person name="Fang M."/>
            <person name="Ma L."/>
            <person name="Zhao Y."/>
            <person name="Jiang S."/>
        </authorList>
    </citation>
    <scope>NUCLEOTIDE SEQUENCE [LARGE SCALE GENOMIC DNA]</scope>
</reference>
<dbReference type="AlphaFoldDB" id="A0A5N5FW18"/>
<feature type="domain" description="RCK N-terminal" evidence="2">
    <location>
        <begin position="253"/>
        <end position="394"/>
    </location>
</feature>
<sequence length="412" mass="46755">MPCQFWWIKSLSLHASSFIVHNRAKCEASSQRAENKLDSTVYINVADDLNDQLFYTDQINISQVLVAKVTMGLLSLYFSIRLGQSNVFHTFIKIVQAKLPSIIQTFGAATLPFSCISNSLNKPVPLQLDVSVPSFRDVRWSFALLLYLFNIQLEKNVATFFLVLLVACFSFVVIGGFLFYKYRGSNESLEDCFWEVWACLCSSSTHLKQRTRIERVIGFVLAIWGILFYSRLLSTMTEQFRTKRRRTIQVLENDHIIICGVNSHLSFILKQLNKYHELAVRLRTATARILLTSNLPRKQMDKLSDNLDKDLIHIDILTKSCSLNLTKSFERAAANKARAIIILPRKGDLDTDAFFSVLALQPIPNIESVPTVVEVINPVPKSEPLSLELTDSLMVISELEGEQPIILENQSS</sequence>
<proteinExistence type="predicted"/>
<dbReference type="Gene3D" id="3.40.50.720">
    <property type="entry name" value="NAD(P)-binding Rossmann-like Domain"/>
    <property type="match status" value="1"/>
</dbReference>
<keyword evidence="4" id="KW-1185">Reference proteome</keyword>
<dbReference type="Proteomes" id="UP000327157">
    <property type="component" value="Chromosome 11"/>
</dbReference>
<reference evidence="3 4" key="1">
    <citation type="submission" date="2019-09" db="EMBL/GenBank/DDBJ databases">
        <authorList>
            <person name="Ou C."/>
        </authorList>
    </citation>
    <scope>NUCLEOTIDE SEQUENCE [LARGE SCALE GENOMIC DNA]</scope>
    <source>
        <strain evidence="3">S2</strain>
        <tissue evidence="3">Leaf</tissue>
    </source>
</reference>
<dbReference type="InterPro" id="IPR003148">
    <property type="entry name" value="RCK_N"/>
</dbReference>
<feature type="transmembrane region" description="Helical" evidence="1">
    <location>
        <begin position="216"/>
        <end position="234"/>
    </location>
</feature>
<evidence type="ECO:0000256" key="1">
    <source>
        <dbReference type="SAM" id="Phobius"/>
    </source>
</evidence>
<dbReference type="InterPro" id="IPR044849">
    <property type="entry name" value="CASTOR/POLLUX/SYM8-like"/>
</dbReference>
<dbReference type="PANTHER" id="PTHR31563:SF13">
    <property type="entry name" value="ION CHANNEL POLLUX-LIKE 1-RELATED"/>
    <property type="match status" value="1"/>
</dbReference>
<dbReference type="PROSITE" id="PS51201">
    <property type="entry name" value="RCK_N"/>
    <property type="match status" value="1"/>
</dbReference>
<accession>A0A5N5FW18</accession>
<feature type="transmembrane region" description="Helical" evidence="1">
    <location>
        <begin position="157"/>
        <end position="180"/>
    </location>
</feature>
<gene>
    <name evidence="3" type="ORF">D8674_006824</name>
</gene>